<proteinExistence type="predicted"/>
<reference evidence="1" key="2">
    <citation type="submission" date="2025-09" db="UniProtKB">
        <authorList>
            <consortium name="Ensembl"/>
        </authorList>
    </citation>
    <scope>IDENTIFICATION</scope>
</reference>
<organism evidence="1 2">
    <name type="scientific">Chelydra serpentina</name>
    <name type="common">Snapping turtle</name>
    <name type="synonym">Testudo serpentina</name>
    <dbReference type="NCBI Taxonomy" id="8475"/>
    <lineage>
        <taxon>Eukaryota</taxon>
        <taxon>Metazoa</taxon>
        <taxon>Chordata</taxon>
        <taxon>Craniata</taxon>
        <taxon>Vertebrata</taxon>
        <taxon>Euteleostomi</taxon>
        <taxon>Archelosauria</taxon>
        <taxon>Testudinata</taxon>
        <taxon>Testudines</taxon>
        <taxon>Cryptodira</taxon>
        <taxon>Durocryptodira</taxon>
        <taxon>Americhelydia</taxon>
        <taxon>Chelydroidea</taxon>
        <taxon>Chelydridae</taxon>
        <taxon>Chelydra</taxon>
    </lineage>
</organism>
<evidence type="ECO:0000313" key="2">
    <source>
        <dbReference type="Proteomes" id="UP000694403"/>
    </source>
</evidence>
<keyword evidence="2" id="KW-1185">Reference proteome</keyword>
<sequence>MAHKHARASLSYTQALKRLAVTLLGTDQRHTPWCWLAWASYHIWNEEEDGLYFLLVLHSEERGVFSLLHSSLGMQPAPSPPSWGWTRMERTSVLGPTQHFLCRKQLTPSHHPGTGG</sequence>
<name>A0A8C3XV08_CHESE</name>
<dbReference type="Ensembl" id="ENSCSRT00000025782.1">
    <property type="protein sequence ID" value="ENSCSRP00000024724.1"/>
    <property type="gene ID" value="ENSCSRG00000018523.1"/>
</dbReference>
<protein>
    <submittedName>
        <fullName evidence="1">Uncharacterized protein</fullName>
    </submittedName>
</protein>
<dbReference type="Proteomes" id="UP000694403">
    <property type="component" value="Unplaced"/>
</dbReference>
<evidence type="ECO:0000313" key="1">
    <source>
        <dbReference type="Ensembl" id="ENSCSRP00000024724.1"/>
    </source>
</evidence>
<reference evidence="1" key="1">
    <citation type="submission" date="2025-08" db="UniProtKB">
        <authorList>
            <consortium name="Ensembl"/>
        </authorList>
    </citation>
    <scope>IDENTIFICATION</scope>
</reference>
<dbReference type="AlphaFoldDB" id="A0A8C3XV08"/>
<accession>A0A8C3XV08</accession>